<name>A0AA85JFD1_TRIRE</name>
<dbReference type="Proteomes" id="UP000050795">
    <property type="component" value="Unassembled WGS sequence"/>
</dbReference>
<keyword evidence="1" id="KW-0812">Transmembrane</keyword>
<evidence type="ECO:0000313" key="2">
    <source>
        <dbReference type="Proteomes" id="UP000050795"/>
    </source>
</evidence>
<dbReference type="WBParaSite" id="TREG1_2810.1">
    <property type="protein sequence ID" value="TREG1_2810.1"/>
    <property type="gene ID" value="TREG1_2810"/>
</dbReference>
<evidence type="ECO:0000256" key="1">
    <source>
        <dbReference type="SAM" id="Phobius"/>
    </source>
</evidence>
<proteinExistence type="predicted"/>
<keyword evidence="2" id="KW-1185">Reference proteome</keyword>
<keyword evidence="1" id="KW-1133">Transmembrane helix</keyword>
<reference evidence="2" key="1">
    <citation type="submission" date="2022-06" db="EMBL/GenBank/DDBJ databases">
        <authorList>
            <person name="Berger JAMES D."/>
            <person name="Berger JAMES D."/>
        </authorList>
    </citation>
    <scope>NUCLEOTIDE SEQUENCE [LARGE SCALE GENOMIC DNA]</scope>
</reference>
<feature type="transmembrane region" description="Helical" evidence="1">
    <location>
        <begin position="47"/>
        <end position="69"/>
    </location>
</feature>
<accession>A0AA85JFD1</accession>
<organism evidence="2 3">
    <name type="scientific">Trichobilharzia regenti</name>
    <name type="common">Nasal bird schistosome</name>
    <dbReference type="NCBI Taxonomy" id="157069"/>
    <lineage>
        <taxon>Eukaryota</taxon>
        <taxon>Metazoa</taxon>
        <taxon>Spiralia</taxon>
        <taxon>Lophotrochozoa</taxon>
        <taxon>Platyhelminthes</taxon>
        <taxon>Trematoda</taxon>
        <taxon>Digenea</taxon>
        <taxon>Strigeidida</taxon>
        <taxon>Schistosomatoidea</taxon>
        <taxon>Schistosomatidae</taxon>
        <taxon>Trichobilharzia</taxon>
    </lineage>
</organism>
<evidence type="ECO:0000313" key="3">
    <source>
        <dbReference type="WBParaSite" id="TREG1_2810.1"/>
    </source>
</evidence>
<protein>
    <submittedName>
        <fullName evidence="3">Uncharacterized protein</fullName>
    </submittedName>
</protein>
<dbReference type="AlphaFoldDB" id="A0AA85JFD1"/>
<reference evidence="3" key="2">
    <citation type="submission" date="2023-11" db="UniProtKB">
        <authorList>
            <consortium name="WormBaseParasite"/>
        </authorList>
    </citation>
    <scope>IDENTIFICATION</scope>
</reference>
<sequence length="107" mass="11996">MLWNQVLLAEIDESSLCMCVCLATRTFELVNTVGCDMIFRMFEGLRWIDILASHSQLLLLLLAALKVFLTAAGKSKIQLSNQYDLLHKRWGRSRSLSGLVDNALPGV</sequence>
<keyword evidence="1" id="KW-0472">Membrane</keyword>